<comment type="caution">
    <text evidence="1">The sequence shown here is derived from an EMBL/GenBank/DDBJ whole genome shotgun (WGS) entry which is preliminary data.</text>
</comment>
<name>A0A5B6T885_9BACT</name>
<dbReference type="OrthoDB" id="6870466at2"/>
<dbReference type="Proteomes" id="UP000324133">
    <property type="component" value="Unassembled WGS sequence"/>
</dbReference>
<sequence>MNKHTEQRIKRRSNNGTVIQLSTPIVFFGNIKKSRIATLGINPSKNEFLDKGIELTGNSRRFETLTSLGATDLELLNDSQVEKVVESCLSYFNNNPYRKWFDQLQNFILNNFSVSYYLETACHLDIVQWATDPIWRDLDYFTKSELIQNDIKFLKEQLLHEQIEVLLINGREASNLFQNYFKPILLKHERLVVKNKTCDMYFSELELGNRTLKIFSWSNNLQSSIGITNEMRKEIGYWIKEKSIANII</sequence>
<organism evidence="1 2">
    <name type="scientific">Rufibacter hautae</name>
    <dbReference type="NCBI Taxonomy" id="2595005"/>
    <lineage>
        <taxon>Bacteria</taxon>
        <taxon>Pseudomonadati</taxon>
        <taxon>Bacteroidota</taxon>
        <taxon>Cytophagia</taxon>
        <taxon>Cytophagales</taxon>
        <taxon>Hymenobacteraceae</taxon>
        <taxon>Rufibacter</taxon>
    </lineage>
</organism>
<dbReference type="AlphaFoldDB" id="A0A5B6T885"/>
<evidence type="ECO:0000313" key="1">
    <source>
        <dbReference type="EMBL" id="KAA3436368.1"/>
    </source>
</evidence>
<reference evidence="1 2" key="1">
    <citation type="submission" date="2019-07" db="EMBL/GenBank/DDBJ databases">
        <title>Rufibacter sp. nov., isolated from lake sediment.</title>
        <authorList>
            <person name="Qu J.-H."/>
        </authorList>
    </citation>
    <scope>NUCLEOTIDE SEQUENCE [LARGE SCALE GENOMIC DNA]</scope>
    <source>
        <strain evidence="1 2">NBS58-1</strain>
    </source>
</reference>
<evidence type="ECO:0000313" key="2">
    <source>
        <dbReference type="Proteomes" id="UP000324133"/>
    </source>
</evidence>
<accession>A0A5B6T885</accession>
<dbReference type="EMBL" id="VKKY01000003">
    <property type="protein sequence ID" value="KAA3436368.1"/>
    <property type="molecule type" value="Genomic_DNA"/>
</dbReference>
<gene>
    <name evidence="1" type="ORF">FOA19_18410</name>
</gene>
<proteinExistence type="predicted"/>
<keyword evidence="2" id="KW-1185">Reference proteome</keyword>
<protein>
    <submittedName>
        <fullName evidence="1">Uncharacterized protein</fullName>
    </submittedName>
</protein>
<dbReference type="RefSeq" id="WP_149092311.1">
    <property type="nucleotide sequence ID" value="NZ_VKKY01000003.1"/>
</dbReference>